<evidence type="ECO:0000313" key="3">
    <source>
        <dbReference type="EMBL" id="GIQ67286.1"/>
    </source>
</evidence>
<keyword evidence="4" id="KW-1185">Reference proteome</keyword>
<dbReference type="GO" id="GO:0046076">
    <property type="term" value="P:dTTP catabolic process"/>
    <property type="evidence" value="ECO:0007669"/>
    <property type="project" value="TreeGrafter"/>
</dbReference>
<dbReference type="InterPro" id="IPR035013">
    <property type="entry name" value="YabN_N"/>
</dbReference>
<protein>
    <submittedName>
        <fullName evidence="3">MazG family protein</fullName>
    </submittedName>
</protein>
<dbReference type="CDD" id="cd11723">
    <property type="entry name" value="YabN_N_like"/>
    <property type="match status" value="1"/>
</dbReference>
<dbReference type="InterPro" id="IPR048011">
    <property type="entry name" value="NTP-PPase_MazG-like_C"/>
</dbReference>
<dbReference type="RefSeq" id="WP_213409892.1">
    <property type="nucleotide sequence ID" value="NZ_BOVK01000002.1"/>
</dbReference>
<dbReference type="NCBIfam" id="TIGR00444">
    <property type="entry name" value="mazG"/>
    <property type="match status" value="1"/>
</dbReference>
<dbReference type="Pfam" id="PF03819">
    <property type="entry name" value="MazG"/>
    <property type="match status" value="1"/>
</dbReference>
<dbReference type="InterPro" id="IPR004518">
    <property type="entry name" value="MazG-like_dom"/>
</dbReference>
<dbReference type="SUPFAM" id="SSF101386">
    <property type="entry name" value="all-alpha NTP pyrophosphatases"/>
    <property type="match status" value="2"/>
</dbReference>
<dbReference type="CDD" id="cd11528">
    <property type="entry name" value="NTP-PPase_MazG_Nterm"/>
    <property type="match status" value="1"/>
</dbReference>
<dbReference type="Proteomes" id="UP000677918">
    <property type="component" value="Unassembled WGS sequence"/>
</dbReference>
<feature type="domain" description="Tetrapyrrole methylase" evidence="1">
    <location>
        <begin position="10"/>
        <end position="214"/>
    </location>
</feature>
<dbReference type="InterPro" id="IPR048015">
    <property type="entry name" value="NTP-PPase_MazG-like_N"/>
</dbReference>
<name>A0A8J4H0R6_9BACL</name>
<dbReference type="Pfam" id="PF00590">
    <property type="entry name" value="TP_methylase"/>
    <property type="match status" value="1"/>
</dbReference>
<dbReference type="NCBIfam" id="NF007113">
    <property type="entry name" value="PRK09562.1"/>
    <property type="match status" value="1"/>
</dbReference>
<dbReference type="PIRSF" id="PIRSF002845">
    <property type="entry name" value="Ttrprl_mtas_MazG"/>
    <property type="match status" value="1"/>
</dbReference>
<dbReference type="PANTHER" id="PTHR30522:SF0">
    <property type="entry name" value="NUCLEOSIDE TRIPHOSPHATE PYROPHOSPHOHYDROLASE"/>
    <property type="match status" value="1"/>
</dbReference>
<dbReference type="GO" id="GO:0046052">
    <property type="term" value="P:UTP catabolic process"/>
    <property type="evidence" value="ECO:0007669"/>
    <property type="project" value="TreeGrafter"/>
</dbReference>
<dbReference type="GO" id="GO:0046047">
    <property type="term" value="P:TTP catabolic process"/>
    <property type="evidence" value="ECO:0007669"/>
    <property type="project" value="TreeGrafter"/>
</dbReference>
<dbReference type="GO" id="GO:0008168">
    <property type="term" value="F:methyltransferase activity"/>
    <property type="evidence" value="ECO:0007669"/>
    <property type="project" value="InterPro"/>
</dbReference>
<dbReference type="AlphaFoldDB" id="A0A8J4H0R6"/>
<sequence>MDKQNRRSLITVVGLGSGDEQQLSLGALNKLKSGKSVYLRTERHPVVQWLRQQGVSFQAFDAIYEKHDQFPAVYAEIVEQLLREALAAEEEIIYAVPGHPMVAEATVSSLLQQGAEQHVRIEVLGGESFLDTAFARLGIDPVQGFQLLDATSLDPAQVHPGLHTIITQVYDTYTASDVKLALMELYPDDFPVIAAHALGVEGQERIERVELYELDRLGSFGNQSLVWIPPTANEQVTNRRFDRLREIVRILRSPGGCPWDREQTHASIRKHLIEETYEVLETIDDDDPHAMCEELGDLLLQIMLHAQIEEEAGMFDVLDVIEELNEKLIRRHPHVFGDRQAGDAEEALENWQDIKAEEKRNRGIDVAAMSVLDGVPRGLPAFMKALEIQKRAAKTGFDWEALPDVLDKVQEELEEFREAALAAEASDADELREHAVEELGDLLFAAVNAARFLKADPEAALASANRKFTERFHYIEERLRQANMRFSDTDLQKLEQYWQEAKKNPQNR</sequence>
<organism evidence="3 4">
    <name type="scientific">Xylanibacillus composti</name>
    <dbReference type="NCBI Taxonomy" id="1572762"/>
    <lineage>
        <taxon>Bacteria</taxon>
        <taxon>Bacillati</taxon>
        <taxon>Bacillota</taxon>
        <taxon>Bacilli</taxon>
        <taxon>Bacillales</taxon>
        <taxon>Paenibacillaceae</taxon>
        <taxon>Xylanibacillus</taxon>
    </lineage>
</organism>
<dbReference type="Gene3D" id="3.40.1010.10">
    <property type="entry name" value="Cobalt-precorrin-4 Transmethylase, Domain 1"/>
    <property type="match status" value="1"/>
</dbReference>
<dbReference type="InterPro" id="IPR000878">
    <property type="entry name" value="4pyrrol_Mease"/>
</dbReference>
<dbReference type="InterPro" id="IPR014777">
    <property type="entry name" value="4pyrrole_Mease_sub1"/>
</dbReference>
<proteinExistence type="predicted"/>
<reference evidence="3" key="1">
    <citation type="submission" date="2021-04" db="EMBL/GenBank/DDBJ databases">
        <title>Draft genome sequence of Xylanibacillus composti strain K13.</title>
        <authorList>
            <person name="Uke A."/>
            <person name="Chhe C."/>
            <person name="Baramee S."/>
            <person name="Kosugi A."/>
        </authorList>
    </citation>
    <scope>NUCLEOTIDE SEQUENCE</scope>
    <source>
        <strain evidence="3">K13</strain>
    </source>
</reference>
<feature type="domain" description="NTP pyrophosphohydrolase MazG-like" evidence="2">
    <location>
        <begin position="263"/>
        <end position="336"/>
    </location>
</feature>
<dbReference type="EMBL" id="BOVK01000002">
    <property type="protein sequence ID" value="GIQ67286.1"/>
    <property type="molecule type" value="Genomic_DNA"/>
</dbReference>
<dbReference type="InterPro" id="IPR035996">
    <property type="entry name" value="4pyrrol_Methylase_sf"/>
</dbReference>
<gene>
    <name evidence="3" type="ORF">XYCOK13_01100</name>
</gene>
<dbReference type="PANTHER" id="PTHR30522">
    <property type="entry name" value="NUCLEOSIDE TRIPHOSPHATE PYROPHOSPHOHYDROLASE"/>
    <property type="match status" value="1"/>
</dbReference>
<dbReference type="CDD" id="cd11529">
    <property type="entry name" value="NTP-PPase_MazG_Cterm"/>
    <property type="match status" value="1"/>
</dbReference>
<evidence type="ECO:0000313" key="4">
    <source>
        <dbReference type="Proteomes" id="UP000677918"/>
    </source>
</evidence>
<dbReference type="InterPro" id="IPR024180">
    <property type="entry name" value="Tetrapyrrole_Mease/MazG_pred"/>
</dbReference>
<dbReference type="GO" id="GO:0046081">
    <property type="term" value="P:dUTP catabolic process"/>
    <property type="evidence" value="ECO:0007669"/>
    <property type="project" value="TreeGrafter"/>
</dbReference>
<dbReference type="SUPFAM" id="SSF53790">
    <property type="entry name" value="Tetrapyrrole methylase"/>
    <property type="match status" value="1"/>
</dbReference>
<dbReference type="FunFam" id="1.10.287.1080:FF:000003">
    <property type="entry name" value="Nucleoside triphosphate pyrophosphohydrolase"/>
    <property type="match status" value="1"/>
</dbReference>
<dbReference type="GO" id="GO:0006950">
    <property type="term" value="P:response to stress"/>
    <property type="evidence" value="ECO:0007669"/>
    <property type="project" value="UniProtKB-ARBA"/>
</dbReference>
<dbReference type="GO" id="GO:0006203">
    <property type="term" value="P:dGTP catabolic process"/>
    <property type="evidence" value="ECO:0007669"/>
    <property type="project" value="TreeGrafter"/>
</dbReference>
<dbReference type="Gene3D" id="1.10.287.1080">
    <property type="entry name" value="MazG-like"/>
    <property type="match status" value="2"/>
</dbReference>
<dbReference type="GO" id="GO:0046061">
    <property type="term" value="P:dATP catabolic process"/>
    <property type="evidence" value="ECO:0007669"/>
    <property type="project" value="TreeGrafter"/>
</dbReference>
<accession>A0A8J4H0R6</accession>
<dbReference type="InterPro" id="IPR011551">
    <property type="entry name" value="NTP_PyrPHydrolase_MazG"/>
</dbReference>
<evidence type="ECO:0000259" key="1">
    <source>
        <dbReference type="Pfam" id="PF00590"/>
    </source>
</evidence>
<evidence type="ECO:0000259" key="2">
    <source>
        <dbReference type="Pfam" id="PF03819"/>
    </source>
</evidence>
<comment type="caution">
    <text evidence="3">The sequence shown here is derived from an EMBL/GenBank/DDBJ whole genome shotgun (WGS) entry which is preliminary data.</text>
</comment>
<dbReference type="GO" id="GO:0047429">
    <property type="term" value="F:nucleoside triphosphate diphosphatase activity"/>
    <property type="evidence" value="ECO:0007669"/>
    <property type="project" value="InterPro"/>
</dbReference>
<dbReference type="FunFam" id="1.10.287.1080:FF:000001">
    <property type="entry name" value="Nucleoside triphosphate pyrophosphohydrolase"/>
    <property type="match status" value="1"/>
</dbReference>